<evidence type="ECO:0000256" key="6">
    <source>
        <dbReference type="ARBA" id="ARBA00034078"/>
    </source>
</evidence>
<keyword evidence="2" id="KW-0001">2Fe-2S</keyword>
<keyword evidence="3" id="KW-0479">Metal-binding</keyword>
<dbReference type="GO" id="GO:0009055">
    <property type="term" value="F:electron transfer activity"/>
    <property type="evidence" value="ECO:0007669"/>
    <property type="project" value="TreeGrafter"/>
</dbReference>
<dbReference type="GO" id="GO:0140647">
    <property type="term" value="P:P450-containing electron transport chain"/>
    <property type="evidence" value="ECO:0007669"/>
    <property type="project" value="InterPro"/>
</dbReference>
<dbReference type="PANTHER" id="PTHR23426:SF65">
    <property type="entry name" value="FERREDOXIN-2, MITOCHONDRIAL"/>
    <property type="match status" value="1"/>
</dbReference>
<dbReference type="PROSITE" id="PS51085">
    <property type="entry name" value="2FE2S_FER_2"/>
    <property type="match status" value="1"/>
</dbReference>
<dbReference type="GO" id="GO:0046872">
    <property type="term" value="F:metal ion binding"/>
    <property type="evidence" value="ECO:0007669"/>
    <property type="project" value="UniProtKB-KW"/>
</dbReference>
<dbReference type="SUPFAM" id="SSF54292">
    <property type="entry name" value="2Fe-2S ferredoxin-like"/>
    <property type="match status" value="1"/>
</dbReference>
<feature type="domain" description="2Fe-2S ferredoxin-type" evidence="7">
    <location>
        <begin position="5"/>
        <end position="108"/>
    </location>
</feature>
<dbReference type="Proteomes" id="UP000481252">
    <property type="component" value="Unassembled WGS sequence"/>
</dbReference>
<evidence type="ECO:0000259" key="7">
    <source>
        <dbReference type="PROSITE" id="PS51085"/>
    </source>
</evidence>
<evidence type="ECO:0000256" key="3">
    <source>
        <dbReference type="ARBA" id="ARBA00022723"/>
    </source>
</evidence>
<comment type="cofactor">
    <cofactor evidence="6">
        <name>[2Fe-2S] cluster</name>
        <dbReference type="ChEBI" id="CHEBI:190135"/>
    </cofactor>
</comment>
<keyword evidence="9" id="KW-1185">Reference proteome</keyword>
<gene>
    <name evidence="8" type="ORF">G6N74_18015</name>
</gene>
<dbReference type="InterPro" id="IPR001041">
    <property type="entry name" value="2Fe-2S_ferredoxin-type"/>
</dbReference>
<dbReference type="Pfam" id="PF00111">
    <property type="entry name" value="Fer2"/>
    <property type="match status" value="1"/>
</dbReference>
<protein>
    <submittedName>
        <fullName evidence="8">2Fe-2S iron-sulfur cluster binding domain-containing protein</fullName>
    </submittedName>
</protein>
<dbReference type="AlphaFoldDB" id="A0A7C9VEM0"/>
<dbReference type="GO" id="GO:0051537">
    <property type="term" value="F:2 iron, 2 sulfur cluster binding"/>
    <property type="evidence" value="ECO:0007669"/>
    <property type="project" value="UniProtKB-KW"/>
</dbReference>
<dbReference type="EMBL" id="JAAKZG010000007">
    <property type="protein sequence ID" value="NGN42970.1"/>
    <property type="molecule type" value="Genomic_DNA"/>
</dbReference>
<comment type="caution">
    <text evidence="8">The sequence shown here is derived from an EMBL/GenBank/DDBJ whole genome shotgun (WGS) entry which is preliminary data.</text>
</comment>
<dbReference type="Gene3D" id="3.10.20.30">
    <property type="match status" value="1"/>
</dbReference>
<reference evidence="8 9" key="1">
    <citation type="submission" date="2020-02" db="EMBL/GenBank/DDBJ databases">
        <title>Genome sequence of the type strain CGMCC 1.15528 of Mesorhizobium zhangyense.</title>
        <authorList>
            <person name="Gao J."/>
            <person name="Sun J."/>
        </authorList>
    </citation>
    <scope>NUCLEOTIDE SEQUENCE [LARGE SCALE GENOMIC DNA]</scope>
    <source>
        <strain evidence="8 9">CGMCC 1.15528</strain>
    </source>
</reference>
<evidence type="ECO:0000313" key="9">
    <source>
        <dbReference type="Proteomes" id="UP000481252"/>
    </source>
</evidence>
<dbReference type="InterPro" id="IPR012675">
    <property type="entry name" value="Beta-grasp_dom_sf"/>
</dbReference>
<evidence type="ECO:0000256" key="1">
    <source>
        <dbReference type="ARBA" id="ARBA00010914"/>
    </source>
</evidence>
<evidence type="ECO:0000256" key="4">
    <source>
        <dbReference type="ARBA" id="ARBA00023004"/>
    </source>
</evidence>
<dbReference type="InterPro" id="IPR018298">
    <property type="entry name" value="Adrenodoxin_Fe-S_BS"/>
</dbReference>
<keyword evidence="4" id="KW-0408">Iron</keyword>
<dbReference type="PRINTS" id="PR00355">
    <property type="entry name" value="ADRENODOXIN"/>
</dbReference>
<dbReference type="CDD" id="cd00207">
    <property type="entry name" value="fer2"/>
    <property type="match status" value="1"/>
</dbReference>
<name>A0A7C9VEM0_9HYPH</name>
<dbReference type="PROSITE" id="PS00814">
    <property type="entry name" value="ADX"/>
    <property type="match status" value="1"/>
</dbReference>
<sequence>MTETISVTWIGSDGNRTTADVPLGHSLMEAAVYNSIPGVIGDCGGALACATCHVVVEETPVPLEEKSGTEADMLDFAEAPAEPSSRLSCQIRAARELDGIVLRVPTVSALA</sequence>
<dbReference type="RefSeq" id="WP_165119333.1">
    <property type="nucleotide sequence ID" value="NZ_JAAKZG010000007.1"/>
</dbReference>
<evidence type="ECO:0000256" key="5">
    <source>
        <dbReference type="ARBA" id="ARBA00023014"/>
    </source>
</evidence>
<evidence type="ECO:0000256" key="2">
    <source>
        <dbReference type="ARBA" id="ARBA00022714"/>
    </source>
</evidence>
<evidence type="ECO:0000313" key="8">
    <source>
        <dbReference type="EMBL" id="NGN42970.1"/>
    </source>
</evidence>
<dbReference type="InterPro" id="IPR001055">
    <property type="entry name" value="Adrenodoxin-like"/>
</dbReference>
<keyword evidence="5" id="KW-0411">Iron-sulfur</keyword>
<comment type="similarity">
    <text evidence="1">Belongs to the adrenodoxin/putidaredoxin family.</text>
</comment>
<dbReference type="PANTHER" id="PTHR23426">
    <property type="entry name" value="FERREDOXIN/ADRENODOXIN"/>
    <property type="match status" value="1"/>
</dbReference>
<dbReference type="InterPro" id="IPR036010">
    <property type="entry name" value="2Fe-2S_ferredoxin-like_sf"/>
</dbReference>
<accession>A0A7C9VEM0</accession>
<proteinExistence type="inferred from homology"/>
<organism evidence="8 9">
    <name type="scientific">Mesorhizobium zhangyense</name>
    <dbReference type="NCBI Taxonomy" id="1776730"/>
    <lineage>
        <taxon>Bacteria</taxon>
        <taxon>Pseudomonadati</taxon>
        <taxon>Pseudomonadota</taxon>
        <taxon>Alphaproteobacteria</taxon>
        <taxon>Hyphomicrobiales</taxon>
        <taxon>Phyllobacteriaceae</taxon>
        <taxon>Mesorhizobium</taxon>
    </lineage>
</organism>